<feature type="binding site" evidence="5">
    <location>
        <position position="407"/>
    </location>
    <ligand>
        <name>Mn(2+)</name>
        <dbReference type="ChEBI" id="CHEBI:29035"/>
    </ligand>
</feature>
<feature type="binding site" evidence="5">
    <location>
        <position position="376"/>
    </location>
    <ligand>
        <name>Mn(2+)</name>
        <dbReference type="ChEBI" id="CHEBI:29035"/>
    </ligand>
</feature>
<evidence type="ECO:0000256" key="3">
    <source>
        <dbReference type="ARBA" id="ARBA00022679"/>
    </source>
</evidence>
<keyword evidence="5" id="KW-0464">Manganese</keyword>
<comment type="caution">
    <text evidence="7">The sequence shown here is derived from an EMBL/GenBank/DDBJ whole genome shotgun (WGS) entry which is preliminary data.</text>
</comment>
<dbReference type="PANTHER" id="PTHR21337:SF0">
    <property type="entry name" value="PHOSPHO-2-DEHYDRO-3-DEOXYHEPTONATE ALDOLASE"/>
    <property type="match status" value="1"/>
</dbReference>
<reference evidence="7" key="1">
    <citation type="submission" date="2023-08" db="EMBL/GenBank/DDBJ databases">
        <authorList>
            <person name="Chen Y."/>
            <person name="Shah S."/>
            <person name="Dougan E. K."/>
            <person name="Thang M."/>
            <person name="Chan C."/>
        </authorList>
    </citation>
    <scope>NUCLEOTIDE SEQUENCE</scope>
</reference>
<evidence type="ECO:0000256" key="6">
    <source>
        <dbReference type="RuleBase" id="RU363071"/>
    </source>
</evidence>
<accession>A0AA36IJ84</accession>
<dbReference type="GO" id="GO:0008652">
    <property type="term" value="P:amino acid biosynthetic process"/>
    <property type="evidence" value="ECO:0007669"/>
    <property type="project" value="UniProtKB-KW"/>
</dbReference>
<feature type="binding site" evidence="5">
    <location>
        <position position="271"/>
    </location>
    <ligand>
        <name>phosphoenolpyruvate</name>
        <dbReference type="ChEBI" id="CHEBI:58702"/>
    </ligand>
</feature>
<keyword evidence="8" id="KW-1185">Reference proteome</keyword>
<dbReference type="Gene3D" id="3.20.20.70">
    <property type="entry name" value="Aldolase class I"/>
    <property type="match status" value="1"/>
</dbReference>
<dbReference type="Pfam" id="PF01474">
    <property type="entry name" value="DAHP_synth_2"/>
    <property type="match status" value="1"/>
</dbReference>
<comment type="catalytic activity">
    <reaction evidence="4 6">
        <text>D-erythrose 4-phosphate + phosphoenolpyruvate + H2O = 7-phospho-2-dehydro-3-deoxy-D-arabino-heptonate + phosphate</text>
        <dbReference type="Rhea" id="RHEA:14717"/>
        <dbReference type="ChEBI" id="CHEBI:15377"/>
        <dbReference type="ChEBI" id="CHEBI:16897"/>
        <dbReference type="ChEBI" id="CHEBI:43474"/>
        <dbReference type="ChEBI" id="CHEBI:58394"/>
        <dbReference type="ChEBI" id="CHEBI:58702"/>
        <dbReference type="EC" id="2.5.1.54"/>
    </reaction>
</comment>
<keyword evidence="5" id="KW-0104">Cadmium</keyword>
<evidence type="ECO:0000256" key="2">
    <source>
        <dbReference type="ARBA" id="ARBA00008911"/>
    </source>
</evidence>
<evidence type="ECO:0000256" key="5">
    <source>
        <dbReference type="PIRSR" id="PIRSR602480-1"/>
    </source>
</evidence>
<dbReference type="Proteomes" id="UP001178507">
    <property type="component" value="Unassembled WGS sequence"/>
</dbReference>
<comment type="similarity">
    <text evidence="2 6">Belongs to the class-II DAHP synthase family.</text>
</comment>
<feature type="binding site" evidence="5">
    <location>
        <position position="107"/>
    </location>
    <ligand>
        <name>phosphoenolpyruvate</name>
        <dbReference type="ChEBI" id="CHEBI:58702"/>
    </ligand>
</feature>
<dbReference type="AlphaFoldDB" id="A0AA36IJ84"/>
<evidence type="ECO:0000256" key="4">
    <source>
        <dbReference type="ARBA" id="ARBA00047508"/>
    </source>
</evidence>
<keyword evidence="6" id="KW-0028">Amino-acid biosynthesis</keyword>
<dbReference type="EMBL" id="CAUJNA010001713">
    <property type="protein sequence ID" value="CAJ1388579.1"/>
    <property type="molecule type" value="Genomic_DNA"/>
</dbReference>
<dbReference type="InterPro" id="IPR013785">
    <property type="entry name" value="Aldolase_TIM"/>
</dbReference>
<gene>
    <name evidence="7" type="ORF">EVOR1521_LOCUS14408</name>
</gene>
<feature type="binding site" evidence="5">
    <location>
        <position position="68"/>
    </location>
    <ligand>
        <name>Mn(2+)</name>
        <dbReference type="ChEBI" id="CHEBI:29035"/>
    </ligand>
</feature>
<sequence>MASWSPSSWRALPKHQMAEWEDKALAEKVLTKLGKLPGLVQPKECDRLKALLAACGRGERFLVQGGDCAERFLDCEADRLEQQLKLILQMGMVVEHVSGKPALKICRIAGQYGKPRSKPTEVVEGKEIMSFKGDNINGFDPKDRKWDPERLLLGYWHSAATLNFLRGYATGGDHLPLRTLGLAELKGSEHYESYAEDARAIFEKTLSSDSLEFFTSHEAMQLDLEEALTRPVGGKYYNLSAHLVWIGDRTRQLNCAHVEYFRGIANPIGVKVGPSMKNDELKELVQLLNPNKEEGRVMLITRYGAGKAEAMLPGHIQAVKESQVPVTWQCDAVHGNGIVASNKLKTRMVKDILTEIFEVMAIHKRCGSILGGIHLEVSGQCDITEVLGGSMGLTEEMLLKNYETYCDPRMNYSQSLEAAFRVANEMPSSERAAKRQK</sequence>
<evidence type="ECO:0000313" key="7">
    <source>
        <dbReference type="EMBL" id="CAJ1388579.1"/>
    </source>
</evidence>
<protein>
    <recommendedName>
        <fullName evidence="6">Phospho-2-dehydro-3-deoxyheptonate aldolase</fullName>
        <ecNumber evidence="6">2.5.1.54</ecNumber>
    </recommendedName>
</protein>
<dbReference type="EC" id="2.5.1.54" evidence="6"/>
<keyword evidence="6" id="KW-0057">Aromatic amino acid biosynthesis</keyword>
<dbReference type="InterPro" id="IPR002480">
    <property type="entry name" value="DAHP_synth_2"/>
</dbReference>
<feature type="binding site" evidence="5">
    <location>
        <position position="302"/>
    </location>
    <ligand>
        <name>phosphoenolpyruvate</name>
        <dbReference type="ChEBI" id="CHEBI:58702"/>
    </ligand>
</feature>
<dbReference type="PANTHER" id="PTHR21337">
    <property type="entry name" value="PHOSPHO-2-DEHYDRO-3-DEOXYHEPTONATE ALDOLASE 1, 2"/>
    <property type="match status" value="1"/>
</dbReference>
<organism evidence="7 8">
    <name type="scientific">Effrenium voratum</name>
    <dbReference type="NCBI Taxonomy" id="2562239"/>
    <lineage>
        <taxon>Eukaryota</taxon>
        <taxon>Sar</taxon>
        <taxon>Alveolata</taxon>
        <taxon>Dinophyceae</taxon>
        <taxon>Suessiales</taxon>
        <taxon>Symbiodiniaceae</taxon>
        <taxon>Effrenium</taxon>
    </lineage>
</organism>
<name>A0AA36IJ84_9DINO</name>
<keyword evidence="5" id="KW-0170">Cobalt</keyword>
<evidence type="ECO:0000313" key="8">
    <source>
        <dbReference type="Proteomes" id="UP001178507"/>
    </source>
</evidence>
<comment type="cofactor">
    <cofactor evidence="5">
        <name>Mn(2+)</name>
        <dbReference type="ChEBI" id="CHEBI:29035"/>
    </cofactor>
    <cofactor evidence="5">
        <name>Co(2+)</name>
        <dbReference type="ChEBI" id="CHEBI:48828"/>
    </cofactor>
    <cofactor evidence="5">
        <name>Cd(2+)</name>
        <dbReference type="ChEBI" id="CHEBI:48775"/>
    </cofactor>
    <text evidence="5">Binds 1 divalent cation per subunit. The enzyme is active with manganese, cobalt or cadmium ions.</text>
</comment>
<evidence type="ECO:0000256" key="1">
    <source>
        <dbReference type="ARBA" id="ARBA00004688"/>
    </source>
</evidence>
<feature type="binding site" evidence="5">
    <location>
        <position position="334"/>
    </location>
    <ligand>
        <name>Mn(2+)</name>
        <dbReference type="ChEBI" id="CHEBI:29035"/>
    </ligand>
</feature>
<dbReference type="GO" id="GO:0003849">
    <property type="term" value="F:3-deoxy-7-phosphoheptulonate synthase activity"/>
    <property type="evidence" value="ECO:0007669"/>
    <property type="project" value="UniProtKB-EC"/>
</dbReference>
<proteinExistence type="inferred from homology"/>
<comment type="pathway">
    <text evidence="1 6">Metabolic intermediate biosynthesis; chorismate biosynthesis; chorismate from D-erythrose 4-phosphate and phosphoenolpyruvate: step 1/7.</text>
</comment>
<dbReference type="SUPFAM" id="SSF51569">
    <property type="entry name" value="Aldolase"/>
    <property type="match status" value="1"/>
</dbReference>
<dbReference type="GO" id="GO:0009073">
    <property type="term" value="P:aromatic amino acid family biosynthetic process"/>
    <property type="evidence" value="ECO:0007669"/>
    <property type="project" value="UniProtKB-KW"/>
</dbReference>
<keyword evidence="3 6" id="KW-0808">Transferase</keyword>